<dbReference type="InterPro" id="IPR000740">
    <property type="entry name" value="GrpE"/>
</dbReference>
<organism evidence="2 3">
    <name type="scientific">Candidatus Marithioploca araucensis</name>
    <dbReference type="NCBI Taxonomy" id="70273"/>
    <lineage>
        <taxon>Bacteria</taxon>
        <taxon>Pseudomonadati</taxon>
        <taxon>Pseudomonadota</taxon>
        <taxon>Gammaproteobacteria</taxon>
        <taxon>Thiotrichales</taxon>
        <taxon>Thiotrichaceae</taxon>
        <taxon>Candidatus Marithioploca</taxon>
    </lineage>
</organism>
<gene>
    <name evidence="2" type="primary">grpE</name>
    <name evidence="2" type="ORF">QUF54_11100</name>
</gene>
<dbReference type="Pfam" id="PF01025">
    <property type="entry name" value="GrpE"/>
    <property type="match status" value="1"/>
</dbReference>
<dbReference type="EMBL" id="JAUCGM010000943">
    <property type="protein sequence ID" value="MDM8563889.1"/>
    <property type="molecule type" value="Genomic_DNA"/>
</dbReference>
<dbReference type="Gene3D" id="2.30.22.10">
    <property type="entry name" value="Head domain of nucleotide exchange factor GrpE"/>
    <property type="match status" value="1"/>
</dbReference>
<evidence type="ECO:0000313" key="2">
    <source>
        <dbReference type="EMBL" id="MDM8563889.1"/>
    </source>
</evidence>
<dbReference type="SUPFAM" id="SSF51064">
    <property type="entry name" value="Head domain of nucleotide exchange factor GrpE"/>
    <property type="match status" value="1"/>
</dbReference>
<proteinExistence type="predicted"/>
<dbReference type="InterPro" id="IPR009012">
    <property type="entry name" value="GrpE_head"/>
</dbReference>
<reference evidence="2" key="1">
    <citation type="submission" date="2023-06" db="EMBL/GenBank/DDBJ databases">
        <title>Uncultivated large filamentous bacteria from sulfidic sediments reveal new species and different genomic features in energy metabolism and defense.</title>
        <authorList>
            <person name="Fonseca A."/>
        </authorList>
    </citation>
    <scope>NUCLEOTIDE SEQUENCE</scope>
    <source>
        <strain evidence="2">HSG4</strain>
    </source>
</reference>
<dbReference type="PROSITE" id="PS01071">
    <property type="entry name" value="GRPE"/>
    <property type="match status" value="1"/>
</dbReference>
<sequence>MDQSTKEKLIEQFREYLETEQINDESQQTDLFSLFTELAALRNEIKLESRQVKNALDMFKATFDTVQSSQEQLGKELEHCRSEQRTKIRDVTRSLLLAFLEVYDRLEAGMNSLKNYTPSSWRFFCQREIRLIQGLQEGQAMTLRRLDQLLARYRVRHLEVLNKQLNPHNMRAIEVDSKPKIGNGIVTGELRKGFMWDNEVLRPAEVKVNKK</sequence>
<evidence type="ECO:0000313" key="3">
    <source>
        <dbReference type="Proteomes" id="UP001171945"/>
    </source>
</evidence>
<evidence type="ECO:0000256" key="1">
    <source>
        <dbReference type="ARBA" id="ARBA00023186"/>
    </source>
</evidence>
<dbReference type="Proteomes" id="UP001171945">
    <property type="component" value="Unassembled WGS sequence"/>
</dbReference>
<protein>
    <submittedName>
        <fullName evidence="2">Nucleotide exchange factor GrpE</fullName>
    </submittedName>
</protein>
<name>A0ABT7VWD7_9GAMM</name>
<comment type="caution">
    <text evidence="2">The sequence shown here is derived from an EMBL/GenBank/DDBJ whole genome shotgun (WGS) entry which is preliminary data.</text>
</comment>
<accession>A0ABT7VWD7</accession>
<keyword evidence="3" id="KW-1185">Reference proteome</keyword>
<keyword evidence="1" id="KW-0143">Chaperone</keyword>